<evidence type="ECO:0000256" key="1">
    <source>
        <dbReference type="SAM" id="MobiDB-lite"/>
    </source>
</evidence>
<comment type="caution">
    <text evidence="2">The sequence shown here is derived from an EMBL/GenBank/DDBJ whole genome shotgun (WGS) entry which is preliminary data.</text>
</comment>
<organism evidence="2 3">
    <name type="scientific">Dryococelus australis</name>
    <dbReference type="NCBI Taxonomy" id="614101"/>
    <lineage>
        <taxon>Eukaryota</taxon>
        <taxon>Metazoa</taxon>
        <taxon>Ecdysozoa</taxon>
        <taxon>Arthropoda</taxon>
        <taxon>Hexapoda</taxon>
        <taxon>Insecta</taxon>
        <taxon>Pterygota</taxon>
        <taxon>Neoptera</taxon>
        <taxon>Polyneoptera</taxon>
        <taxon>Phasmatodea</taxon>
        <taxon>Verophasmatodea</taxon>
        <taxon>Anareolatae</taxon>
        <taxon>Phasmatidae</taxon>
        <taxon>Eurycanthinae</taxon>
        <taxon>Dryococelus</taxon>
    </lineage>
</organism>
<gene>
    <name evidence="2" type="ORF">PR048_000446</name>
</gene>
<protein>
    <submittedName>
        <fullName evidence="2">Uncharacterized protein</fullName>
    </submittedName>
</protein>
<feature type="region of interest" description="Disordered" evidence="1">
    <location>
        <begin position="724"/>
        <end position="756"/>
    </location>
</feature>
<evidence type="ECO:0000313" key="3">
    <source>
        <dbReference type="Proteomes" id="UP001159363"/>
    </source>
</evidence>
<name>A0ABQ9IEN7_9NEOP</name>
<feature type="region of interest" description="Disordered" evidence="1">
    <location>
        <begin position="547"/>
        <end position="601"/>
    </location>
</feature>
<sequence length="824" mass="91570">MRCRQQRVANCCKVICVLIRAIPNSFKGCLAALFYWSLPRAQSVCSSEQARAYLATLHHMPLVAAVFSKYKLLVACHVRRVCAALSKHELTLQHFTTCLWLQQCFLNISYWSLPRAPSVCSSEQARAYLATLHHMPLLRGRMADLQTRGSWVRASDSPQQILSSLVALGICLQTNRVGLPTGSPPDFRVWESYRTMPLVGGFSRGSSVFSRPCIPALLHTHLVSLPSTLKTQVLRAAQISSLPHSHRVTDFVYLLHAPAKWHRWLTRRNAVQQPASDDLLASRGTRGVDIFVSHLTFLQAGESEARCVRGSSRIQGHIEARDSRENPSISGIVRHDSHVEKIPGGGAGDTVGNRTRTLPHFLSYGVRTPARCLITVPAHRHDGRVWFNIWPPGAPPAAHPRTTLDCSIRHRDVRRALPHPPAGNPSRRNVLFITGSGYETTRGRVHGKPRAEPPKMKQITVRISIYNAMPSGNFGICLFQPIGARSHIPVCSCHYGESTTRDLRHKLNGWVTKLDGKMNVFGQASARPPAMLYPELPYLKQEIDNKSPNTSVGIQGRGKREIPEKTRGQAAPFGTIPTCENPESPGRGLNQPEDNRKSKIEGAEEPVVSRFRARCYNKAFNCRNFSVILKERVGRHADIAETDSSFALLSARIRESIVSTMRQTAVKYALEEPLTLYGTSRNAGWKQNVGTKACKNPRIQAARASDISGTPFANQCLVNSWPPGKPTNSEPLLGTQKPVRHKTRSRTSCSQSEKGYATSKEVPRHFVSLLIIYRLFTVKGAKEQVPWNVENNQTIPVDARSIIYVSNLRSSQIVSPRAAPRFGP</sequence>
<dbReference type="Proteomes" id="UP001159363">
    <property type="component" value="Chromosome 1"/>
</dbReference>
<dbReference type="EMBL" id="JARBHB010000001">
    <property type="protein sequence ID" value="KAJ8895121.1"/>
    <property type="molecule type" value="Genomic_DNA"/>
</dbReference>
<evidence type="ECO:0000313" key="2">
    <source>
        <dbReference type="EMBL" id="KAJ8895121.1"/>
    </source>
</evidence>
<keyword evidence="3" id="KW-1185">Reference proteome</keyword>
<proteinExistence type="predicted"/>
<feature type="compositionally biased region" description="Basic and acidic residues" evidence="1">
    <location>
        <begin position="558"/>
        <end position="567"/>
    </location>
</feature>
<accession>A0ABQ9IEN7</accession>
<reference evidence="2 3" key="1">
    <citation type="submission" date="2023-02" db="EMBL/GenBank/DDBJ databases">
        <title>LHISI_Scaffold_Assembly.</title>
        <authorList>
            <person name="Stuart O.P."/>
            <person name="Cleave R."/>
            <person name="Magrath M.J.L."/>
            <person name="Mikheyev A.S."/>
        </authorList>
    </citation>
    <scope>NUCLEOTIDE SEQUENCE [LARGE SCALE GENOMIC DNA]</scope>
    <source>
        <strain evidence="2">Daus_M_001</strain>
        <tissue evidence="2">Leg muscle</tissue>
    </source>
</reference>